<name>A0A836CAQ9_9STRA</name>
<keyword evidence="2" id="KW-1185">Reference proteome</keyword>
<dbReference type="Proteomes" id="UP000664859">
    <property type="component" value="Unassembled WGS sequence"/>
</dbReference>
<gene>
    <name evidence="1" type="ORF">JKP88DRAFT_274121</name>
</gene>
<comment type="caution">
    <text evidence="1">The sequence shown here is derived from an EMBL/GenBank/DDBJ whole genome shotgun (WGS) entry which is preliminary data.</text>
</comment>
<dbReference type="EMBL" id="JAFCMP010000525">
    <property type="protein sequence ID" value="KAG5177461.1"/>
    <property type="molecule type" value="Genomic_DNA"/>
</dbReference>
<evidence type="ECO:0000313" key="2">
    <source>
        <dbReference type="Proteomes" id="UP000664859"/>
    </source>
</evidence>
<proteinExistence type="predicted"/>
<evidence type="ECO:0000313" key="1">
    <source>
        <dbReference type="EMBL" id="KAG5177461.1"/>
    </source>
</evidence>
<sequence length="57" mass="5755">MEQWNTTNAASVALADGGTSVVQGRLRQARQLANGGGPTVRLAGGQIQVAIGGHVDV</sequence>
<reference evidence="1" key="1">
    <citation type="submission" date="2021-02" db="EMBL/GenBank/DDBJ databases">
        <title>First Annotated Genome of the Yellow-green Alga Tribonema minus.</title>
        <authorList>
            <person name="Mahan K.M."/>
        </authorList>
    </citation>
    <scope>NUCLEOTIDE SEQUENCE</scope>
    <source>
        <strain evidence="1">UTEX B ZZ1240</strain>
    </source>
</reference>
<organism evidence="1 2">
    <name type="scientific">Tribonema minus</name>
    <dbReference type="NCBI Taxonomy" id="303371"/>
    <lineage>
        <taxon>Eukaryota</taxon>
        <taxon>Sar</taxon>
        <taxon>Stramenopiles</taxon>
        <taxon>Ochrophyta</taxon>
        <taxon>PX clade</taxon>
        <taxon>Xanthophyceae</taxon>
        <taxon>Tribonematales</taxon>
        <taxon>Tribonemataceae</taxon>
        <taxon>Tribonema</taxon>
    </lineage>
</organism>
<protein>
    <submittedName>
        <fullName evidence="1">Uncharacterized protein</fullName>
    </submittedName>
</protein>
<dbReference type="AlphaFoldDB" id="A0A836CAQ9"/>
<accession>A0A836CAQ9</accession>